<comment type="catalytic activity">
    <reaction evidence="1">
        <text>Endohydrolysis of (1-&gt;4)-beta-D-glucosidic linkages in cellulose, lichenin and cereal beta-D-glucans.</text>
        <dbReference type="EC" id="3.2.1.4"/>
    </reaction>
</comment>
<dbReference type="RefSeq" id="WP_069829101.1">
    <property type="nucleotide sequence ID" value="NZ_MDJD01000007.1"/>
</dbReference>
<dbReference type="EC" id="3.2.1.4" evidence="3"/>
<keyword evidence="4 9" id="KW-0732">Signal</keyword>
<keyword evidence="5" id="KW-0378">Hydrolase</keyword>
<keyword evidence="7" id="KW-0326">Glycosidase</keyword>
<proteinExistence type="inferred from homology"/>
<evidence type="ECO:0000256" key="9">
    <source>
        <dbReference type="SAM" id="SignalP"/>
    </source>
</evidence>
<dbReference type="STRING" id="1849968.A8C32_13275"/>
<evidence type="ECO:0000256" key="7">
    <source>
        <dbReference type="ARBA" id="ARBA00023295"/>
    </source>
</evidence>
<feature type="domain" description="Secretion system C-terminal sorting" evidence="10">
    <location>
        <begin position="395"/>
        <end position="458"/>
    </location>
</feature>
<dbReference type="OrthoDB" id="9803461at2"/>
<organism evidence="11 12">
    <name type="scientific">Flavivirga aquatica</name>
    <dbReference type="NCBI Taxonomy" id="1849968"/>
    <lineage>
        <taxon>Bacteria</taxon>
        <taxon>Pseudomonadati</taxon>
        <taxon>Bacteroidota</taxon>
        <taxon>Flavobacteriia</taxon>
        <taxon>Flavobacteriales</taxon>
        <taxon>Flavobacteriaceae</taxon>
        <taxon>Flavivirga</taxon>
    </lineage>
</organism>
<dbReference type="EMBL" id="MDJD01000007">
    <property type="protein sequence ID" value="OEK09667.1"/>
    <property type="molecule type" value="Genomic_DNA"/>
</dbReference>
<evidence type="ECO:0000256" key="5">
    <source>
        <dbReference type="ARBA" id="ARBA00022801"/>
    </source>
</evidence>
<evidence type="ECO:0000313" key="11">
    <source>
        <dbReference type="EMBL" id="OEK09667.1"/>
    </source>
</evidence>
<dbReference type="InterPro" id="IPR008928">
    <property type="entry name" value="6-hairpin_glycosidase_sf"/>
</dbReference>
<accession>A0A1E5TE98</accession>
<evidence type="ECO:0000259" key="10">
    <source>
        <dbReference type="Pfam" id="PF18962"/>
    </source>
</evidence>
<dbReference type="AlphaFoldDB" id="A0A1E5TE98"/>
<dbReference type="NCBIfam" id="TIGR04183">
    <property type="entry name" value="Por_Secre_tail"/>
    <property type="match status" value="1"/>
</dbReference>
<evidence type="ECO:0000256" key="4">
    <source>
        <dbReference type="ARBA" id="ARBA00022729"/>
    </source>
</evidence>
<dbReference type="PRINTS" id="PR00735">
    <property type="entry name" value="GLHYDRLASE8"/>
</dbReference>
<feature type="chain" id="PRO_5009186359" description="cellulase" evidence="9">
    <location>
        <begin position="21"/>
        <end position="461"/>
    </location>
</feature>
<protein>
    <recommendedName>
        <fullName evidence="3">cellulase</fullName>
        <ecNumber evidence="3">3.2.1.4</ecNumber>
    </recommendedName>
</protein>
<evidence type="ECO:0000256" key="1">
    <source>
        <dbReference type="ARBA" id="ARBA00000966"/>
    </source>
</evidence>
<dbReference type="InterPro" id="IPR026444">
    <property type="entry name" value="Secre_tail"/>
</dbReference>
<dbReference type="GO" id="GO:0030245">
    <property type="term" value="P:cellulose catabolic process"/>
    <property type="evidence" value="ECO:0007669"/>
    <property type="project" value="UniProtKB-KW"/>
</dbReference>
<dbReference type="InterPro" id="IPR002037">
    <property type="entry name" value="Glyco_hydro_8"/>
</dbReference>
<dbReference type="Pfam" id="PF18962">
    <property type="entry name" value="Por_Secre_tail"/>
    <property type="match status" value="1"/>
</dbReference>
<reference evidence="11 12" key="1">
    <citation type="submission" date="2016-05" db="EMBL/GenBank/DDBJ databases">
        <title>Draft Genome Sequence of Algibacter sp. Strain SK-16 Isolated from the Surface Water of Aburatsubo Inlet.</title>
        <authorList>
            <person name="Wong S.-K."/>
            <person name="Yoshizawa S."/>
            <person name="Nakajima Y."/>
            <person name="Ogura Y."/>
            <person name="Tetsuya H."/>
            <person name="Hamasaki K."/>
        </authorList>
    </citation>
    <scope>NUCLEOTIDE SEQUENCE [LARGE SCALE GENOMIC DNA]</scope>
    <source>
        <strain evidence="11 12">SK-16</strain>
    </source>
</reference>
<evidence type="ECO:0000256" key="8">
    <source>
        <dbReference type="ARBA" id="ARBA00023326"/>
    </source>
</evidence>
<evidence type="ECO:0000256" key="2">
    <source>
        <dbReference type="ARBA" id="ARBA00009209"/>
    </source>
</evidence>
<feature type="signal peptide" evidence="9">
    <location>
        <begin position="1"/>
        <end position="20"/>
    </location>
</feature>
<evidence type="ECO:0000313" key="12">
    <source>
        <dbReference type="Proteomes" id="UP000095713"/>
    </source>
</evidence>
<evidence type="ECO:0000256" key="3">
    <source>
        <dbReference type="ARBA" id="ARBA00012601"/>
    </source>
</evidence>
<sequence length="461" mass="51127">MKKINLAVILVLLCINFNDAQSLLNLNYKHGTLPTNLKPTDVTSAYTTWKTKFTESCGDDRIRVKFDNPAQTVSEGIGYGMLIAAYAGDQTLLDGLWKYYINFLNGNGVMNWKINGCSSVDGQNGATDAELDAAIALMVAERRWGNTGTINYGTAATNLIDIIKTHEVESGTNVLKPGDAWGGSQTTNISYYSPGYYRAYGSYTNDSNWAAIASKSYEIINLNQSVNNAVHNLVSDWCNANGGFSSEVGWAKNQGKTYSYDAARTPWRIAVDYLWYGNNAALTYSNKSIDFINDKGGLDNIYAGYNLDGTQLGDVNYKDITFTGAYAVAAMASTDQNFVNSAYSQVVNMTTNAYFGSTLRVLYLLAMSGNFYNPEDLSVLGTSNFNVNQQNNPFYPNPARREIKMTFETPQDNQVKIYNINGKLVSKYEYNIKSSTLDIENLSRGLYFISINNIKYKLIKQ</sequence>
<dbReference type="Pfam" id="PF01270">
    <property type="entry name" value="Glyco_hydro_8"/>
    <property type="match status" value="1"/>
</dbReference>
<keyword evidence="6" id="KW-0136">Cellulose degradation</keyword>
<keyword evidence="8" id="KW-0119">Carbohydrate metabolism</keyword>
<dbReference type="GO" id="GO:0008810">
    <property type="term" value="F:cellulase activity"/>
    <property type="evidence" value="ECO:0007669"/>
    <property type="project" value="UniProtKB-EC"/>
</dbReference>
<dbReference type="Gene3D" id="1.50.10.10">
    <property type="match status" value="1"/>
</dbReference>
<keyword evidence="8" id="KW-0624">Polysaccharide degradation</keyword>
<evidence type="ECO:0000256" key="6">
    <source>
        <dbReference type="ARBA" id="ARBA00023001"/>
    </source>
</evidence>
<name>A0A1E5TE98_9FLAO</name>
<comment type="caution">
    <text evidence="11">The sequence shown here is derived from an EMBL/GenBank/DDBJ whole genome shotgun (WGS) entry which is preliminary data.</text>
</comment>
<dbReference type="SUPFAM" id="SSF48208">
    <property type="entry name" value="Six-hairpin glycosidases"/>
    <property type="match status" value="1"/>
</dbReference>
<dbReference type="InterPro" id="IPR012341">
    <property type="entry name" value="6hp_glycosidase-like_sf"/>
</dbReference>
<keyword evidence="12" id="KW-1185">Reference proteome</keyword>
<comment type="similarity">
    <text evidence="2">Belongs to the glycosyl hydrolase 8 (cellulase D) family.</text>
</comment>
<dbReference type="Proteomes" id="UP000095713">
    <property type="component" value="Unassembled WGS sequence"/>
</dbReference>
<gene>
    <name evidence="11" type="ORF">A8C32_13275</name>
</gene>